<feature type="region of interest" description="Disordered" evidence="1">
    <location>
        <begin position="1"/>
        <end position="94"/>
    </location>
</feature>
<sequence length="120" mass="13881">MEDITTRKKIGRNWYKPQIDNKTSGKPISRPNKPQDRAPLKLHNCGSTSHFANTFPNKIRINEIEIEKTEDTKETSDSSVHESDSETSEEEELPDKLSIEKIYVSFEVTEVHIYLPQYSD</sequence>
<gene>
    <name evidence="2" type="ORF">O181_113658</name>
</gene>
<dbReference type="AlphaFoldDB" id="A0A9Q3K3F3"/>
<feature type="compositionally biased region" description="Polar residues" evidence="1">
    <location>
        <begin position="45"/>
        <end position="56"/>
    </location>
</feature>
<comment type="caution">
    <text evidence="2">The sequence shown here is derived from an EMBL/GenBank/DDBJ whole genome shotgun (WGS) entry which is preliminary data.</text>
</comment>
<name>A0A9Q3K3F3_9BASI</name>
<evidence type="ECO:0000256" key="1">
    <source>
        <dbReference type="SAM" id="MobiDB-lite"/>
    </source>
</evidence>
<organism evidence="2 3">
    <name type="scientific">Austropuccinia psidii MF-1</name>
    <dbReference type="NCBI Taxonomy" id="1389203"/>
    <lineage>
        <taxon>Eukaryota</taxon>
        <taxon>Fungi</taxon>
        <taxon>Dikarya</taxon>
        <taxon>Basidiomycota</taxon>
        <taxon>Pucciniomycotina</taxon>
        <taxon>Pucciniomycetes</taxon>
        <taxon>Pucciniales</taxon>
        <taxon>Sphaerophragmiaceae</taxon>
        <taxon>Austropuccinia</taxon>
    </lineage>
</organism>
<dbReference type="EMBL" id="AVOT02093143">
    <property type="protein sequence ID" value="MBW0573943.1"/>
    <property type="molecule type" value="Genomic_DNA"/>
</dbReference>
<proteinExistence type="predicted"/>
<evidence type="ECO:0000313" key="3">
    <source>
        <dbReference type="Proteomes" id="UP000765509"/>
    </source>
</evidence>
<protein>
    <submittedName>
        <fullName evidence="2">Uncharacterized protein</fullName>
    </submittedName>
</protein>
<keyword evidence="3" id="KW-1185">Reference proteome</keyword>
<accession>A0A9Q3K3F3</accession>
<reference evidence="2" key="1">
    <citation type="submission" date="2021-03" db="EMBL/GenBank/DDBJ databases">
        <title>Draft genome sequence of rust myrtle Austropuccinia psidii MF-1, a brazilian biotype.</title>
        <authorList>
            <person name="Quecine M.C."/>
            <person name="Pachon D.M.R."/>
            <person name="Bonatelli M.L."/>
            <person name="Correr F.H."/>
            <person name="Franceschini L.M."/>
            <person name="Leite T.F."/>
            <person name="Margarido G.R.A."/>
            <person name="Almeida C.A."/>
            <person name="Ferrarezi J.A."/>
            <person name="Labate C.A."/>
        </authorList>
    </citation>
    <scope>NUCLEOTIDE SEQUENCE</scope>
    <source>
        <strain evidence="2">MF-1</strain>
    </source>
</reference>
<feature type="compositionally biased region" description="Basic and acidic residues" evidence="1">
    <location>
        <begin position="60"/>
        <end position="84"/>
    </location>
</feature>
<evidence type="ECO:0000313" key="2">
    <source>
        <dbReference type="EMBL" id="MBW0573943.1"/>
    </source>
</evidence>
<dbReference type="Proteomes" id="UP000765509">
    <property type="component" value="Unassembled WGS sequence"/>
</dbReference>